<dbReference type="InterPro" id="IPR010390">
    <property type="entry name" value="ABC-2_transporter-like"/>
</dbReference>
<feature type="transmembrane region" description="Helical" evidence="1">
    <location>
        <begin position="30"/>
        <end position="50"/>
    </location>
</feature>
<dbReference type="Pfam" id="PF06182">
    <property type="entry name" value="ABC2_membrane_6"/>
    <property type="match status" value="1"/>
</dbReference>
<evidence type="ECO:0000313" key="2">
    <source>
        <dbReference type="EMBL" id="QMV43301.1"/>
    </source>
</evidence>
<dbReference type="RefSeq" id="WP_182299535.1">
    <property type="nucleotide sequence ID" value="NZ_CP041969.1"/>
</dbReference>
<dbReference type="Proteomes" id="UP000515679">
    <property type="component" value="Chromosome"/>
</dbReference>
<reference evidence="2 3" key="1">
    <citation type="submission" date="2019-07" db="EMBL/GenBank/DDBJ databases">
        <authorList>
            <person name="Kim J.K."/>
            <person name="Cheong H.-M."/>
            <person name="Choi Y."/>
            <person name="Hwang K.J."/>
            <person name="Lee S."/>
            <person name="Choi C."/>
        </authorList>
    </citation>
    <scope>NUCLEOTIDE SEQUENCE [LARGE SCALE GENOMIC DNA]</scope>
    <source>
        <strain evidence="2 3">KS 22</strain>
    </source>
</reference>
<dbReference type="EMBL" id="CP041969">
    <property type="protein sequence ID" value="QMV43301.1"/>
    <property type="molecule type" value="Genomic_DNA"/>
</dbReference>
<dbReference type="AlphaFoldDB" id="A0A7G5C267"/>
<gene>
    <name evidence="2" type="ORF">FPL14_20560</name>
</gene>
<evidence type="ECO:0008006" key="4">
    <source>
        <dbReference type="Google" id="ProtNLM"/>
    </source>
</evidence>
<keyword evidence="1" id="KW-0812">Transmembrane</keyword>
<keyword evidence="1" id="KW-0472">Membrane</keyword>
<sequence>MLTGAKIGANIRFVLTSWKVNLASAMEYRLSFLLLAGMMFVNNFIWLFFWGLFFERFPIVQGWELRDVMMLWAISAGGFGWASMLFGNFPRIAGIIATGQLDVYLSQPKPVLLNVLASRSSVTAAGDFAFGLVVYFMVGDLSIRGALLFLLGLLISGLLFMAVMIIAGCLAFYMGHAEGIAHQLFVSFIALTTYPSNIFRGFAKLVLFSVVPAGFISYLPIGLLKEFDAAFVAIAVALTAAFTLAGVFFFRLGLRRYASGNTIAMRS</sequence>
<name>A0A7G5C267_9BACL</name>
<feature type="transmembrane region" description="Helical" evidence="1">
    <location>
        <begin position="71"/>
        <end position="96"/>
    </location>
</feature>
<keyword evidence="3" id="KW-1185">Reference proteome</keyword>
<feature type="transmembrane region" description="Helical" evidence="1">
    <location>
        <begin position="229"/>
        <end position="250"/>
    </location>
</feature>
<keyword evidence="1" id="KW-1133">Transmembrane helix</keyword>
<feature type="transmembrane region" description="Helical" evidence="1">
    <location>
        <begin position="180"/>
        <end position="198"/>
    </location>
</feature>
<feature type="transmembrane region" description="Helical" evidence="1">
    <location>
        <begin position="205"/>
        <end position="223"/>
    </location>
</feature>
<protein>
    <recommendedName>
        <fullName evidence="4">ABC-2 type transport system permease protein</fullName>
    </recommendedName>
</protein>
<evidence type="ECO:0000313" key="3">
    <source>
        <dbReference type="Proteomes" id="UP000515679"/>
    </source>
</evidence>
<dbReference type="PANTHER" id="PTHR36833">
    <property type="entry name" value="SLR0610 PROTEIN-RELATED"/>
    <property type="match status" value="1"/>
</dbReference>
<dbReference type="KEGG" id="cchl:FPL14_20560"/>
<organism evidence="2 3">
    <name type="scientific">Cohnella cholangitidis</name>
    <dbReference type="NCBI Taxonomy" id="2598458"/>
    <lineage>
        <taxon>Bacteria</taxon>
        <taxon>Bacillati</taxon>
        <taxon>Bacillota</taxon>
        <taxon>Bacilli</taxon>
        <taxon>Bacillales</taxon>
        <taxon>Paenibacillaceae</taxon>
        <taxon>Cohnella</taxon>
    </lineage>
</organism>
<accession>A0A7G5C267</accession>
<evidence type="ECO:0000256" key="1">
    <source>
        <dbReference type="SAM" id="Phobius"/>
    </source>
</evidence>
<dbReference type="PANTHER" id="PTHR36833:SF1">
    <property type="entry name" value="INTEGRAL MEMBRANE TRANSPORT PROTEIN"/>
    <property type="match status" value="1"/>
</dbReference>
<proteinExistence type="predicted"/>
<feature type="transmembrane region" description="Helical" evidence="1">
    <location>
        <begin position="145"/>
        <end position="174"/>
    </location>
</feature>